<comment type="cofactor">
    <cofactor evidence="1 5">
        <name>pyridoxal 5'-phosphate</name>
        <dbReference type="ChEBI" id="CHEBI:597326"/>
    </cofactor>
</comment>
<dbReference type="InterPro" id="IPR000277">
    <property type="entry name" value="Cys/Met-Metab_PyrdxlP-dep_enz"/>
</dbReference>
<protein>
    <submittedName>
        <fullName evidence="7">Aminotransferase class V-fold PLP-dependent enzyme</fullName>
    </submittedName>
</protein>
<evidence type="ECO:0000256" key="4">
    <source>
        <dbReference type="PIRSR" id="PIRSR001434-2"/>
    </source>
</evidence>
<evidence type="ECO:0000256" key="3">
    <source>
        <dbReference type="ARBA" id="ARBA00022898"/>
    </source>
</evidence>
<evidence type="ECO:0000313" key="8">
    <source>
        <dbReference type="Proteomes" id="UP000742631"/>
    </source>
</evidence>
<dbReference type="PIRSF" id="PIRSF001434">
    <property type="entry name" value="CGS"/>
    <property type="match status" value="1"/>
</dbReference>
<reference evidence="7" key="1">
    <citation type="journal article" date="2021" name="PeerJ">
        <title>Extensive microbial diversity within the chicken gut microbiome revealed by metagenomics and culture.</title>
        <authorList>
            <person name="Gilroy R."/>
            <person name="Ravi A."/>
            <person name="Getino M."/>
            <person name="Pursley I."/>
            <person name="Horton D.L."/>
            <person name="Alikhan N.F."/>
            <person name="Baker D."/>
            <person name="Gharbi K."/>
            <person name="Hall N."/>
            <person name="Watson M."/>
            <person name="Adriaenssens E.M."/>
            <person name="Foster-Nyarko E."/>
            <person name="Jarju S."/>
            <person name="Secka A."/>
            <person name="Antonio M."/>
            <person name="Oren A."/>
            <person name="Chaudhuri R.R."/>
            <person name="La Ragione R."/>
            <person name="Hildebrand F."/>
            <person name="Pallen M.J."/>
        </authorList>
    </citation>
    <scope>NUCLEOTIDE SEQUENCE</scope>
    <source>
        <strain evidence="7">316</strain>
    </source>
</reference>
<dbReference type="GO" id="GO:0004123">
    <property type="term" value="F:cystathionine gamma-lyase activity"/>
    <property type="evidence" value="ECO:0007669"/>
    <property type="project" value="TreeGrafter"/>
</dbReference>
<dbReference type="PANTHER" id="PTHR11808:SF15">
    <property type="entry name" value="CYSTATHIONINE GAMMA-LYASE"/>
    <property type="match status" value="1"/>
</dbReference>
<organism evidence="7 8">
    <name type="scientific">Methylorubrum populi</name>
    <dbReference type="NCBI Taxonomy" id="223967"/>
    <lineage>
        <taxon>Bacteria</taxon>
        <taxon>Pseudomonadati</taxon>
        <taxon>Pseudomonadota</taxon>
        <taxon>Alphaproteobacteria</taxon>
        <taxon>Hyphomicrobiales</taxon>
        <taxon>Methylobacteriaceae</taxon>
        <taxon>Methylorubrum</taxon>
    </lineage>
</organism>
<evidence type="ECO:0000256" key="6">
    <source>
        <dbReference type="SAM" id="MobiDB-lite"/>
    </source>
</evidence>
<comment type="similarity">
    <text evidence="2 5">Belongs to the trans-sulfuration enzymes family.</text>
</comment>
<evidence type="ECO:0000256" key="5">
    <source>
        <dbReference type="RuleBase" id="RU362118"/>
    </source>
</evidence>
<dbReference type="InterPro" id="IPR015422">
    <property type="entry name" value="PyrdxlP-dep_Trfase_small"/>
</dbReference>
<dbReference type="SUPFAM" id="SSF53383">
    <property type="entry name" value="PLP-dependent transferases"/>
    <property type="match status" value="1"/>
</dbReference>
<dbReference type="PANTHER" id="PTHR11808">
    <property type="entry name" value="TRANS-SULFURATION ENZYME FAMILY MEMBER"/>
    <property type="match status" value="1"/>
</dbReference>
<dbReference type="Proteomes" id="UP000742631">
    <property type="component" value="Unassembled WGS sequence"/>
</dbReference>
<dbReference type="Gene3D" id="3.90.1150.10">
    <property type="entry name" value="Aspartate Aminotransferase, domain 1"/>
    <property type="match status" value="1"/>
</dbReference>
<feature type="region of interest" description="Disordered" evidence="6">
    <location>
        <begin position="1"/>
        <end position="22"/>
    </location>
</feature>
<dbReference type="EMBL" id="DYYG01000063">
    <property type="protein sequence ID" value="HJE25910.1"/>
    <property type="molecule type" value="Genomic_DNA"/>
</dbReference>
<reference evidence="7" key="2">
    <citation type="submission" date="2021-09" db="EMBL/GenBank/DDBJ databases">
        <authorList>
            <person name="Gilroy R."/>
        </authorList>
    </citation>
    <scope>NUCLEOTIDE SEQUENCE</scope>
    <source>
        <strain evidence="7">316</strain>
    </source>
</reference>
<dbReference type="GO" id="GO:0030170">
    <property type="term" value="F:pyridoxal phosphate binding"/>
    <property type="evidence" value="ECO:0007669"/>
    <property type="project" value="InterPro"/>
</dbReference>
<gene>
    <name evidence="7" type="ORF">K8W01_19860</name>
</gene>
<dbReference type="GO" id="GO:0005737">
    <property type="term" value="C:cytoplasm"/>
    <property type="evidence" value="ECO:0007669"/>
    <property type="project" value="TreeGrafter"/>
</dbReference>
<evidence type="ECO:0000256" key="2">
    <source>
        <dbReference type="ARBA" id="ARBA00009077"/>
    </source>
</evidence>
<name>A0A921JGC6_9HYPH</name>
<sequence>MSRSNAPHGDPDAAQAAHSLSPAEWTPRTLAAQALGRIEPVTRAVVPPLHLSTTYLRDPDNAYRSGFSYARPDNATAREAEDVIAALERAEAGALLFSSGMAAATAVFCALERGDHVVAPEVMYWGLRRWLRQEAPRLDLTVDFVAMEDPEAVRAAIRPGKTRLVWIETPGNPLCTIADIAAITAIAREAGALVAVDSTAVSPVLTRPLTLGADIVMHSATKILNGHSDVVAGVLAGSRRDAFWERLVAIRGGWGAILGPFEAYLLMRGLRTLPLRAAAQSAGALSLATRLSAHPLVSAVLYPGLPGHPGHAVAARQMEGGFGFMLSIRVAGGEAAAIETAAQVGLWKRATSLGGVESLIEHRASVEGPGTPCPPDLLRLSAGIEDPDDLFRDLDAALRTAHGKIG</sequence>
<dbReference type="InterPro" id="IPR015424">
    <property type="entry name" value="PyrdxlP-dep_Trfase"/>
</dbReference>
<accession>A0A921JGC6</accession>
<evidence type="ECO:0000256" key="1">
    <source>
        <dbReference type="ARBA" id="ARBA00001933"/>
    </source>
</evidence>
<comment type="caution">
    <text evidence="7">The sequence shown here is derived from an EMBL/GenBank/DDBJ whole genome shotgun (WGS) entry which is preliminary data.</text>
</comment>
<keyword evidence="3 4" id="KW-0663">Pyridoxal phosphate</keyword>
<dbReference type="InterPro" id="IPR015421">
    <property type="entry name" value="PyrdxlP-dep_Trfase_major"/>
</dbReference>
<dbReference type="Pfam" id="PF01053">
    <property type="entry name" value="Cys_Met_Meta_PP"/>
    <property type="match status" value="1"/>
</dbReference>
<dbReference type="AlphaFoldDB" id="A0A921JGC6"/>
<dbReference type="GO" id="GO:0008483">
    <property type="term" value="F:transaminase activity"/>
    <property type="evidence" value="ECO:0007669"/>
    <property type="project" value="UniProtKB-KW"/>
</dbReference>
<feature type="modified residue" description="N6-(pyridoxal phosphate)lysine" evidence="4">
    <location>
        <position position="222"/>
    </location>
</feature>
<proteinExistence type="inferred from homology"/>
<dbReference type="FunFam" id="3.40.640.10:FF:000046">
    <property type="entry name" value="Cystathionine gamma-lyase"/>
    <property type="match status" value="1"/>
</dbReference>
<dbReference type="Gene3D" id="3.40.640.10">
    <property type="entry name" value="Type I PLP-dependent aspartate aminotransferase-like (Major domain)"/>
    <property type="match status" value="1"/>
</dbReference>
<keyword evidence="7" id="KW-0808">Transferase</keyword>
<dbReference type="GO" id="GO:0019346">
    <property type="term" value="P:transsulfuration"/>
    <property type="evidence" value="ECO:0007669"/>
    <property type="project" value="InterPro"/>
</dbReference>
<dbReference type="PROSITE" id="PS00868">
    <property type="entry name" value="CYS_MET_METAB_PP"/>
    <property type="match status" value="1"/>
</dbReference>
<dbReference type="InterPro" id="IPR054542">
    <property type="entry name" value="Cys_met_metab_PP"/>
</dbReference>
<keyword evidence="7" id="KW-0032">Aminotransferase</keyword>
<dbReference type="GO" id="GO:0019343">
    <property type="term" value="P:cysteine biosynthetic process via cystathionine"/>
    <property type="evidence" value="ECO:0007669"/>
    <property type="project" value="TreeGrafter"/>
</dbReference>
<evidence type="ECO:0000313" key="7">
    <source>
        <dbReference type="EMBL" id="HJE25910.1"/>
    </source>
</evidence>